<sequence>MSIDGVLTRDEWVKAAKCYLGTCKFQLLDYTVKMLGGDGGGFLGEHRLVDVTVRLEGSNDPPRVLHFFYKTEPQAMPEQKDIITQTGCFRKEVEAVDTLFARLRAALVDNGTGMEWSCKCYYTRPDVIVLENLAIQGFRIIQNRDPIGFQHCAVVLKALANLHSASLIFEETHSKKPCRLDSEFKDVLAEGFFRYSPNHPGLAWLKAGIKGVWTLVDHLRGEDYLRRTKTKLEEAILIFYELEKPSKRFRNVVNQGDMWRNNIFFRFEDDKPVEARLIDFQLVRYAPPANDISCFLYLSTRREFRKEYSQKLYALYYDHLSDNLKRNGLDPEKVLPWEEFKASCEFYKMLGVVASAAYSSVIFPNAADMSHVFASSEEFNRFLLHERSPEILQAFKNDDFYRGKATEIIEEFIEECIDKKFDKNFYLSYF</sequence>
<evidence type="ECO:0000313" key="3">
    <source>
        <dbReference type="Proteomes" id="UP001378592"/>
    </source>
</evidence>
<dbReference type="InterPro" id="IPR004119">
    <property type="entry name" value="EcKL"/>
</dbReference>
<gene>
    <name evidence="2" type="ORF">R5R35_009047</name>
</gene>
<evidence type="ECO:0000259" key="1">
    <source>
        <dbReference type="SMART" id="SM00587"/>
    </source>
</evidence>
<dbReference type="PANTHER" id="PTHR11012:SF48">
    <property type="entry name" value="CHK KINASE-LIKE DOMAIN-CONTAINING PROTEIN-RELATED"/>
    <property type="match status" value="1"/>
</dbReference>
<dbReference type="SUPFAM" id="SSF56112">
    <property type="entry name" value="Protein kinase-like (PK-like)"/>
    <property type="match status" value="1"/>
</dbReference>
<dbReference type="AlphaFoldDB" id="A0AAN9WIU3"/>
<dbReference type="InterPro" id="IPR015897">
    <property type="entry name" value="CHK_kinase-like"/>
</dbReference>
<dbReference type="PANTHER" id="PTHR11012">
    <property type="entry name" value="PROTEIN KINASE-LIKE DOMAIN-CONTAINING"/>
    <property type="match status" value="1"/>
</dbReference>
<proteinExistence type="predicted"/>
<dbReference type="EMBL" id="JAZDUA010000035">
    <property type="protein sequence ID" value="KAK7871683.1"/>
    <property type="molecule type" value="Genomic_DNA"/>
</dbReference>
<evidence type="ECO:0000313" key="2">
    <source>
        <dbReference type="EMBL" id="KAK7871683.1"/>
    </source>
</evidence>
<comment type="caution">
    <text evidence="2">The sequence shown here is derived from an EMBL/GenBank/DDBJ whole genome shotgun (WGS) entry which is preliminary data.</text>
</comment>
<dbReference type="Proteomes" id="UP001378592">
    <property type="component" value="Unassembled WGS sequence"/>
</dbReference>
<keyword evidence="3" id="KW-1185">Reference proteome</keyword>
<reference evidence="2 3" key="1">
    <citation type="submission" date="2024-03" db="EMBL/GenBank/DDBJ databases">
        <title>The genome assembly and annotation of the cricket Gryllus longicercus Weissman &amp; Gray.</title>
        <authorList>
            <person name="Szrajer S."/>
            <person name="Gray D."/>
            <person name="Ylla G."/>
        </authorList>
    </citation>
    <scope>NUCLEOTIDE SEQUENCE [LARGE SCALE GENOMIC DNA]</scope>
    <source>
        <strain evidence="2">DAG 2021-001</strain>
        <tissue evidence="2">Whole body minus gut</tissue>
    </source>
</reference>
<name>A0AAN9WIU3_9ORTH</name>
<protein>
    <recommendedName>
        <fullName evidence="1">CHK kinase-like domain-containing protein</fullName>
    </recommendedName>
</protein>
<organism evidence="2 3">
    <name type="scientific">Gryllus longicercus</name>
    <dbReference type="NCBI Taxonomy" id="2509291"/>
    <lineage>
        <taxon>Eukaryota</taxon>
        <taxon>Metazoa</taxon>
        <taxon>Ecdysozoa</taxon>
        <taxon>Arthropoda</taxon>
        <taxon>Hexapoda</taxon>
        <taxon>Insecta</taxon>
        <taxon>Pterygota</taxon>
        <taxon>Neoptera</taxon>
        <taxon>Polyneoptera</taxon>
        <taxon>Orthoptera</taxon>
        <taxon>Ensifera</taxon>
        <taxon>Gryllidea</taxon>
        <taxon>Grylloidea</taxon>
        <taxon>Gryllidae</taxon>
        <taxon>Gryllinae</taxon>
        <taxon>Gryllus</taxon>
    </lineage>
</organism>
<dbReference type="SMART" id="SM00587">
    <property type="entry name" value="CHK"/>
    <property type="match status" value="1"/>
</dbReference>
<dbReference type="Pfam" id="PF02958">
    <property type="entry name" value="EcKL"/>
    <property type="match status" value="1"/>
</dbReference>
<dbReference type="Gene3D" id="3.90.1200.10">
    <property type="match status" value="1"/>
</dbReference>
<accession>A0AAN9WIU3</accession>
<feature type="domain" description="CHK kinase-like" evidence="1">
    <location>
        <begin position="128"/>
        <end position="326"/>
    </location>
</feature>
<dbReference type="InterPro" id="IPR011009">
    <property type="entry name" value="Kinase-like_dom_sf"/>
</dbReference>